<evidence type="ECO:0000256" key="1">
    <source>
        <dbReference type="SAM" id="MobiDB-lite"/>
    </source>
</evidence>
<keyword evidence="3" id="KW-1185">Reference proteome</keyword>
<protein>
    <submittedName>
        <fullName evidence="2">Uncharacterized protein</fullName>
    </submittedName>
</protein>
<comment type="caution">
    <text evidence="2">The sequence shown here is derived from an EMBL/GenBank/DDBJ whole genome shotgun (WGS) entry which is preliminary data.</text>
</comment>
<dbReference type="EMBL" id="JABSTU010000005">
    <property type="protein sequence ID" value="KAH8032359.1"/>
    <property type="molecule type" value="Genomic_DNA"/>
</dbReference>
<gene>
    <name evidence="2" type="ORF">HPB51_024336</name>
</gene>
<dbReference type="Proteomes" id="UP000821866">
    <property type="component" value="Chromosome 3"/>
</dbReference>
<accession>A0A9J6EDL9</accession>
<proteinExistence type="predicted"/>
<evidence type="ECO:0000313" key="2">
    <source>
        <dbReference type="EMBL" id="KAH8032359.1"/>
    </source>
</evidence>
<reference evidence="2" key="2">
    <citation type="submission" date="2021-09" db="EMBL/GenBank/DDBJ databases">
        <authorList>
            <person name="Jia N."/>
            <person name="Wang J."/>
            <person name="Shi W."/>
            <person name="Du L."/>
            <person name="Sun Y."/>
            <person name="Zhan W."/>
            <person name="Jiang J."/>
            <person name="Wang Q."/>
            <person name="Zhang B."/>
            <person name="Ji P."/>
            <person name="Sakyi L.B."/>
            <person name="Cui X."/>
            <person name="Yuan T."/>
            <person name="Jiang B."/>
            <person name="Yang W."/>
            <person name="Lam T.T.-Y."/>
            <person name="Chang Q."/>
            <person name="Ding S."/>
            <person name="Wang X."/>
            <person name="Zhu J."/>
            <person name="Ruan X."/>
            <person name="Zhao L."/>
            <person name="Wei J."/>
            <person name="Que T."/>
            <person name="Du C."/>
            <person name="Cheng J."/>
            <person name="Dai P."/>
            <person name="Han X."/>
            <person name="Huang E."/>
            <person name="Gao Y."/>
            <person name="Liu J."/>
            <person name="Shao H."/>
            <person name="Ye R."/>
            <person name="Li L."/>
            <person name="Wei W."/>
            <person name="Wang X."/>
            <person name="Wang C."/>
            <person name="Huo Q."/>
            <person name="Li W."/>
            <person name="Guo W."/>
            <person name="Chen H."/>
            <person name="Chen S."/>
            <person name="Zhou L."/>
            <person name="Zhou L."/>
            <person name="Ni X."/>
            <person name="Tian J."/>
            <person name="Zhou Y."/>
            <person name="Sheng Y."/>
            <person name="Liu T."/>
            <person name="Pan Y."/>
            <person name="Xia L."/>
            <person name="Li J."/>
            <person name="Zhao F."/>
            <person name="Cao W."/>
        </authorList>
    </citation>
    <scope>NUCLEOTIDE SEQUENCE</scope>
    <source>
        <strain evidence="2">Rmic-2018</strain>
        <tissue evidence="2">Larvae</tissue>
    </source>
</reference>
<dbReference type="AlphaFoldDB" id="A0A9J6EDL9"/>
<organism evidence="2 3">
    <name type="scientific">Rhipicephalus microplus</name>
    <name type="common">Cattle tick</name>
    <name type="synonym">Boophilus microplus</name>
    <dbReference type="NCBI Taxonomy" id="6941"/>
    <lineage>
        <taxon>Eukaryota</taxon>
        <taxon>Metazoa</taxon>
        <taxon>Ecdysozoa</taxon>
        <taxon>Arthropoda</taxon>
        <taxon>Chelicerata</taxon>
        <taxon>Arachnida</taxon>
        <taxon>Acari</taxon>
        <taxon>Parasitiformes</taxon>
        <taxon>Ixodida</taxon>
        <taxon>Ixodoidea</taxon>
        <taxon>Ixodidae</taxon>
        <taxon>Rhipicephalinae</taxon>
        <taxon>Rhipicephalus</taxon>
        <taxon>Boophilus</taxon>
    </lineage>
</organism>
<sequence>MSGRAATVKRPVVITNVIKRVGPVWEASAFLAREFPRPALSRRADALDRRRTFFGEWEALSAVEKVKREKCARAGGGATPPRQMTPTPDSIDNASHIDEALTADSERFYLTLEEMIIPVRLRRNESSKNRSRARSDGVIARSKYGAITWDMSLPPTPYSALPSDCWISAFPAVQPLRGDVRVWPRCGRRDRNDRVEAATAPLVDQG</sequence>
<feature type="region of interest" description="Disordered" evidence="1">
    <location>
        <begin position="71"/>
        <end position="91"/>
    </location>
</feature>
<reference evidence="2" key="1">
    <citation type="journal article" date="2020" name="Cell">
        <title>Large-Scale Comparative Analyses of Tick Genomes Elucidate Their Genetic Diversity and Vector Capacities.</title>
        <authorList>
            <consortium name="Tick Genome and Microbiome Consortium (TIGMIC)"/>
            <person name="Jia N."/>
            <person name="Wang J."/>
            <person name="Shi W."/>
            <person name="Du L."/>
            <person name="Sun Y."/>
            <person name="Zhan W."/>
            <person name="Jiang J.F."/>
            <person name="Wang Q."/>
            <person name="Zhang B."/>
            <person name="Ji P."/>
            <person name="Bell-Sakyi L."/>
            <person name="Cui X.M."/>
            <person name="Yuan T.T."/>
            <person name="Jiang B.G."/>
            <person name="Yang W.F."/>
            <person name="Lam T.T."/>
            <person name="Chang Q.C."/>
            <person name="Ding S.J."/>
            <person name="Wang X.J."/>
            <person name="Zhu J.G."/>
            <person name="Ruan X.D."/>
            <person name="Zhao L."/>
            <person name="Wei J.T."/>
            <person name="Ye R.Z."/>
            <person name="Que T.C."/>
            <person name="Du C.H."/>
            <person name="Zhou Y.H."/>
            <person name="Cheng J.X."/>
            <person name="Dai P.F."/>
            <person name="Guo W.B."/>
            <person name="Han X.H."/>
            <person name="Huang E.J."/>
            <person name="Li L.F."/>
            <person name="Wei W."/>
            <person name="Gao Y.C."/>
            <person name="Liu J.Z."/>
            <person name="Shao H.Z."/>
            <person name="Wang X."/>
            <person name="Wang C.C."/>
            <person name="Yang T.C."/>
            <person name="Huo Q.B."/>
            <person name="Li W."/>
            <person name="Chen H.Y."/>
            <person name="Chen S.E."/>
            <person name="Zhou L.G."/>
            <person name="Ni X.B."/>
            <person name="Tian J.H."/>
            <person name="Sheng Y."/>
            <person name="Liu T."/>
            <person name="Pan Y.S."/>
            <person name="Xia L.Y."/>
            <person name="Li J."/>
            <person name="Zhao F."/>
            <person name="Cao W.C."/>
        </authorList>
    </citation>
    <scope>NUCLEOTIDE SEQUENCE</scope>
    <source>
        <strain evidence="2">Rmic-2018</strain>
    </source>
</reference>
<evidence type="ECO:0000313" key="3">
    <source>
        <dbReference type="Proteomes" id="UP000821866"/>
    </source>
</evidence>
<feature type="compositionally biased region" description="Polar residues" evidence="1">
    <location>
        <begin position="82"/>
        <end position="91"/>
    </location>
</feature>
<name>A0A9J6EDL9_RHIMP</name>